<dbReference type="Proteomes" id="UP000672032">
    <property type="component" value="Chromosome 2"/>
</dbReference>
<dbReference type="OrthoDB" id="2351940at2759"/>
<keyword evidence="3" id="KW-1185">Reference proteome</keyword>
<feature type="region of interest" description="Disordered" evidence="1">
    <location>
        <begin position="203"/>
        <end position="233"/>
    </location>
</feature>
<evidence type="ECO:0000313" key="2">
    <source>
        <dbReference type="EMBL" id="QSZ30542.1"/>
    </source>
</evidence>
<feature type="region of interest" description="Disordered" evidence="1">
    <location>
        <begin position="136"/>
        <end position="160"/>
    </location>
</feature>
<feature type="region of interest" description="Disordered" evidence="1">
    <location>
        <begin position="1"/>
        <end position="28"/>
    </location>
</feature>
<name>A0A8A3P0S5_9HELO</name>
<feature type="compositionally biased region" description="Basic and acidic residues" evidence="1">
    <location>
        <begin position="84"/>
        <end position="97"/>
    </location>
</feature>
<evidence type="ECO:0000313" key="3">
    <source>
        <dbReference type="Proteomes" id="UP000672032"/>
    </source>
</evidence>
<gene>
    <name evidence="2" type="ORF">DSL72_000096</name>
</gene>
<reference evidence="2" key="1">
    <citation type="submission" date="2020-10" db="EMBL/GenBank/DDBJ databases">
        <title>Genome Sequence of Monilinia vaccinii-corymbosi Sheds Light on Mummy Berry Disease Infection of Blueberry and Mating Type.</title>
        <authorList>
            <person name="Yow A.G."/>
            <person name="Zhang Y."/>
            <person name="Bansal K."/>
            <person name="Eacker S.M."/>
            <person name="Sullivan S."/>
            <person name="Liachko I."/>
            <person name="Cubeta M.A."/>
            <person name="Rollins J.A."/>
            <person name="Ashrafi H."/>
        </authorList>
    </citation>
    <scope>NUCLEOTIDE SEQUENCE</scope>
    <source>
        <strain evidence="2">RL-1</strain>
    </source>
</reference>
<evidence type="ECO:0000256" key="1">
    <source>
        <dbReference type="SAM" id="MobiDB-lite"/>
    </source>
</evidence>
<proteinExistence type="predicted"/>
<protein>
    <submittedName>
        <fullName evidence="2">Uncharacterized protein</fullName>
    </submittedName>
</protein>
<accession>A0A8A3P0S5</accession>
<dbReference type="AlphaFoldDB" id="A0A8A3P0S5"/>
<organism evidence="2 3">
    <name type="scientific">Monilinia vaccinii-corymbosi</name>
    <dbReference type="NCBI Taxonomy" id="61207"/>
    <lineage>
        <taxon>Eukaryota</taxon>
        <taxon>Fungi</taxon>
        <taxon>Dikarya</taxon>
        <taxon>Ascomycota</taxon>
        <taxon>Pezizomycotina</taxon>
        <taxon>Leotiomycetes</taxon>
        <taxon>Helotiales</taxon>
        <taxon>Sclerotiniaceae</taxon>
        <taxon>Monilinia</taxon>
    </lineage>
</organism>
<feature type="region of interest" description="Disordered" evidence="1">
    <location>
        <begin position="67"/>
        <end position="103"/>
    </location>
</feature>
<feature type="compositionally biased region" description="Polar residues" evidence="1">
    <location>
        <begin position="136"/>
        <end position="148"/>
    </location>
</feature>
<feature type="compositionally biased region" description="Polar residues" evidence="1">
    <location>
        <begin position="17"/>
        <end position="28"/>
    </location>
</feature>
<dbReference type="EMBL" id="CP063406">
    <property type="protein sequence ID" value="QSZ30542.1"/>
    <property type="molecule type" value="Genomic_DNA"/>
</dbReference>
<sequence>MSRRFFSMSGNFDDPTSHSTSQSPFQTAEQLVQDILQNGPESNAQISPSGELYRAIERYTQERRAEGPIPSYYSPETIRSMSSSERRVDRNRAVERHRSVRRRARRASIHPMILPPFQTLTEEIARSRRRITLARQQNEAAPTEQQDTARPAQAPPGRRRPRLFQSDRYMEPQRALHDGNSLTSGLAGDLIHLENFQALAESYGNSTSGSSPEYVAEGEHNRRVKRRKLDPDNKKESWEGFKYGRYGQVEPGTLQMEIVSCDGGLFQNGVEGEYGLENVLKDDDTVYCTKSNRCNMILKHRGETTFSLTEIAIRAPHKGYTAPVQEGMVFVSGTSNDLLTRTAQYQIQYSSPPRNSERPSIMSINHNIDGTSSITTAQARAGRLVALGAQDPECDLNPPYVPPTAQIPSYFTNIASPYQVTIECSSDFSDNDDPPPRRRRDYRIRVRDISDDENLRLVDGESSNEEDLSAPYRPTISNYRYDPTITLQSSRRRETASNITLAEAAEASQIATQEAVRAVGGELMVPHAKFFIERDKSKCTIKFSTPISGKYILLKLWSPDGSVDGNIDIQSVVAKGFAGPRLFPKVTTI</sequence>